<dbReference type="Gene3D" id="1.20.1640.10">
    <property type="entry name" value="Multidrug efflux transporter AcrB transmembrane domain"/>
    <property type="match status" value="2"/>
</dbReference>
<dbReference type="InterPro" id="IPR000731">
    <property type="entry name" value="SSD"/>
</dbReference>
<dbReference type="GO" id="GO:0005886">
    <property type="term" value="C:plasma membrane"/>
    <property type="evidence" value="ECO:0007669"/>
    <property type="project" value="UniProtKB-SubCell"/>
</dbReference>
<comment type="subcellular location">
    <subcellularLocation>
        <location evidence="1">Cell membrane</location>
        <topology evidence="1">Multi-pass membrane protein</topology>
    </subcellularLocation>
</comment>
<accession>A0A5C6EG47</accession>
<evidence type="ECO:0000313" key="9">
    <source>
        <dbReference type="Proteomes" id="UP000317977"/>
    </source>
</evidence>
<feature type="transmembrane region" description="Helical" evidence="6">
    <location>
        <begin position="589"/>
        <end position="607"/>
    </location>
</feature>
<sequence>MVVRYRFVLALVGVIAAAISFPLARQVDFDRSIRAMFAADDPTLIGYRELEDSFGGNEVVMLVYEDAEFETTAGLERNEALSNQIANLPGVAGVLSPAVLNRAVEKLRPGSLFSKSVALFKSSDPVAKGFMNLFSGYTHSADRKRAAVVAMLERDHTRQTIDSLKSIAAELDDQPDDAIGDVALVGEPVLVHDGFELIQRDGKRLEITTIVLLSIVLLIALGDMRLVTLAAISIAWSVTITKAIMFTAGIELSLVATILTAIVTVITVTAILHLGVRFQTSIRRGKSRPAALAKTFARLSVPIFWTCMTDAAGFAALAVSGILPVAQFGIMTAIASIAVFVSLALFAPTLLMIPNIGKPAANPIVTRVNHFLHRTGLVVASWSVHHRTAVIGVTIVCVIFVVLGMGRAEVETSFLNNFRPDSEIVIDYGHVESNFGGAGVWDIVMDTPKDLSEEYLESVRRLEDDLRGIEIDGAKLTKVISLADADSVAMKVRILKLVSPSTRLSGMSATMPVFFAALLSDSADGEPGKLRIMLRSEEHLDAERKTALIDEVRRVVASSEVGKAARVTGYYVMMARLVGQMIVDQWRCFAASGVLVWGLLIVATRSLRLATLALLPNLLPVFLVLAVVGLTGGKINMGAAMIAAVSIGLSIDGSVHFLSAFQRLRRRGHSSIDSAIHAAGNIGAAVVLATIALVVGFGAMTTSQFVPTATFGNLIAATLAIGTIVNLTLLPCLVGAGHVAEIASPLDQSAHA</sequence>
<feature type="transmembrane region" description="Helical" evidence="6">
    <location>
        <begin position="389"/>
        <end position="408"/>
    </location>
</feature>
<dbReference type="SUPFAM" id="SSF82866">
    <property type="entry name" value="Multidrug efflux transporter AcrB transmembrane domain"/>
    <property type="match status" value="2"/>
</dbReference>
<keyword evidence="4 6" id="KW-1133">Transmembrane helix</keyword>
<evidence type="ECO:0000256" key="1">
    <source>
        <dbReference type="ARBA" id="ARBA00004651"/>
    </source>
</evidence>
<evidence type="ECO:0000259" key="7">
    <source>
        <dbReference type="PROSITE" id="PS50156"/>
    </source>
</evidence>
<evidence type="ECO:0000256" key="6">
    <source>
        <dbReference type="SAM" id="Phobius"/>
    </source>
</evidence>
<reference evidence="8 9" key="1">
    <citation type="submission" date="2019-02" db="EMBL/GenBank/DDBJ databases">
        <title>Deep-cultivation of Planctomycetes and their phenomic and genomic characterization uncovers novel biology.</title>
        <authorList>
            <person name="Wiegand S."/>
            <person name="Jogler M."/>
            <person name="Boedeker C."/>
            <person name="Pinto D."/>
            <person name="Vollmers J."/>
            <person name="Rivas-Marin E."/>
            <person name="Kohn T."/>
            <person name="Peeters S.H."/>
            <person name="Heuer A."/>
            <person name="Rast P."/>
            <person name="Oberbeckmann S."/>
            <person name="Bunk B."/>
            <person name="Jeske O."/>
            <person name="Meyerdierks A."/>
            <person name="Storesund J.E."/>
            <person name="Kallscheuer N."/>
            <person name="Luecker S."/>
            <person name="Lage O.M."/>
            <person name="Pohl T."/>
            <person name="Merkel B.J."/>
            <person name="Hornburger P."/>
            <person name="Mueller R.-W."/>
            <person name="Bruemmer F."/>
            <person name="Labrenz M."/>
            <person name="Spormann A.M."/>
            <person name="Op Den Camp H."/>
            <person name="Overmann J."/>
            <person name="Amann R."/>
            <person name="Jetten M.S.M."/>
            <person name="Mascher T."/>
            <person name="Medema M.H."/>
            <person name="Devos D.P."/>
            <person name="Kaster A.-K."/>
            <person name="Ovreas L."/>
            <person name="Rohde M."/>
            <person name="Galperin M.Y."/>
            <person name="Jogler C."/>
        </authorList>
    </citation>
    <scope>NUCLEOTIDE SEQUENCE [LARGE SCALE GENOMIC DNA]</scope>
    <source>
        <strain evidence="8 9">Poly59</strain>
    </source>
</reference>
<dbReference type="Proteomes" id="UP000317977">
    <property type="component" value="Unassembled WGS sequence"/>
</dbReference>
<feature type="transmembrane region" description="Helical" evidence="6">
    <location>
        <begin position="614"/>
        <end position="633"/>
    </location>
</feature>
<feature type="transmembrane region" description="Helical" evidence="6">
    <location>
        <begin position="229"/>
        <end position="248"/>
    </location>
</feature>
<evidence type="ECO:0000256" key="3">
    <source>
        <dbReference type="ARBA" id="ARBA00022692"/>
    </source>
</evidence>
<organism evidence="8 9">
    <name type="scientific">Rubripirellula reticaptiva</name>
    <dbReference type="NCBI Taxonomy" id="2528013"/>
    <lineage>
        <taxon>Bacteria</taxon>
        <taxon>Pseudomonadati</taxon>
        <taxon>Planctomycetota</taxon>
        <taxon>Planctomycetia</taxon>
        <taxon>Pirellulales</taxon>
        <taxon>Pirellulaceae</taxon>
        <taxon>Rubripirellula</taxon>
    </lineage>
</organism>
<feature type="transmembrane region" description="Helical" evidence="6">
    <location>
        <begin position="328"/>
        <end position="353"/>
    </location>
</feature>
<evidence type="ECO:0000256" key="4">
    <source>
        <dbReference type="ARBA" id="ARBA00022989"/>
    </source>
</evidence>
<dbReference type="PANTHER" id="PTHR33406">
    <property type="entry name" value="MEMBRANE PROTEIN MJ1562-RELATED"/>
    <property type="match status" value="1"/>
</dbReference>
<feature type="transmembrane region" description="Helical" evidence="6">
    <location>
        <begin position="205"/>
        <end position="222"/>
    </location>
</feature>
<evidence type="ECO:0000313" key="8">
    <source>
        <dbReference type="EMBL" id="TWU47932.1"/>
    </source>
</evidence>
<evidence type="ECO:0000256" key="5">
    <source>
        <dbReference type="ARBA" id="ARBA00023136"/>
    </source>
</evidence>
<comment type="caution">
    <text evidence="8">The sequence shown here is derived from an EMBL/GenBank/DDBJ whole genome shotgun (WGS) entry which is preliminary data.</text>
</comment>
<feature type="transmembrane region" description="Helical" evidence="6">
    <location>
        <begin position="682"/>
        <end position="702"/>
    </location>
</feature>
<dbReference type="PROSITE" id="PS50156">
    <property type="entry name" value="SSD"/>
    <property type="match status" value="1"/>
</dbReference>
<name>A0A5C6EG47_9BACT</name>
<keyword evidence="2" id="KW-1003">Cell membrane</keyword>
<dbReference type="Pfam" id="PF03176">
    <property type="entry name" value="MMPL"/>
    <property type="match status" value="2"/>
</dbReference>
<feature type="transmembrane region" description="Helical" evidence="6">
    <location>
        <begin position="254"/>
        <end position="276"/>
    </location>
</feature>
<feature type="transmembrane region" description="Helical" evidence="6">
    <location>
        <begin position="639"/>
        <end position="661"/>
    </location>
</feature>
<dbReference type="InterPro" id="IPR004869">
    <property type="entry name" value="MMPL_dom"/>
</dbReference>
<keyword evidence="3 6" id="KW-0812">Transmembrane</keyword>
<evidence type="ECO:0000256" key="2">
    <source>
        <dbReference type="ARBA" id="ARBA00022475"/>
    </source>
</evidence>
<feature type="transmembrane region" description="Helical" evidence="6">
    <location>
        <begin position="714"/>
        <end position="736"/>
    </location>
</feature>
<proteinExistence type="predicted"/>
<dbReference type="AlphaFoldDB" id="A0A5C6EG47"/>
<feature type="domain" description="SSD" evidence="7">
    <location>
        <begin position="226"/>
        <end position="353"/>
    </location>
</feature>
<protein>
    <submittedName>
        <fullName evidence="8">MMPL family protein</fullName>
    </submittedName>
</protein>
<feature type="transmembrane region" description="Helical" evidence="6">
    <location>
        <begin position="296"/>
        <end position="322"/>
    </location>
</feature>
<dbReference type="InterPro" id="IPR050545">
    <property type="entry name" value="Mycobact_MmpL"/>
</dbReference>
<gene>
    <name evidence="8" type="ORF">Poly59_47760</name>
</gene>
<dbReference type="PANTHER" id="PTHR33406:SF12">
    <property type="entry name" value="BLR2997 PROTEIN"/>
    <property type="match status" value="1"/>
</dbReference>
<keyword evidence="5 6" id="KW-0472">Membrane</keyword>
<keyword evidence="9" id="KW-1185">Reference proteome</keyword>
<dbReference type="EMBL" id="SJPX01000005">
    <property type="protein sequence ID" value="TWU47932.1"/>
    <property type="molecule type" value="Genomic_DNA"/>
</dbReference>